<dbReference type="InterPro" id="IPR000014">
    <property type="entry name" value="PAS"/>
</dbReference>
<evidence type="ECO:0000259" key="9">
    <source>
        <dbReference type="PROSITE" id="PS50112"/>
    </source>
</evidence>
<dbReference type="InterPro" id="IPR004358">
    <property type="entry name" value="Sig_transdc_His_kin-like_C"/>
</dbReference>
<evidence type="ECO:0000313" key="10">
    <source>
        <dbReference type="EMBL" id="SEH07459.1"/>
    </source>
</evidence>
<reference evidence="10 11" key="1">
    <citation type="submission" date="2016-10" db="EMBL/GenBank/DDBJ databases">
        <authorList>
            <person name="de Groot N.N."/>
        </authorList>
    </citation>
    <scope>NUCLEOTIDE SEQUENCE [LARGE SCALE GENOMIC DNA]</scope>
    <source>
        <strain evidence="10">MBHS1</strain>
    </source>
</reference>
<dbReference type="SMART" id="SM00387">
    <property type="entry name" value="HATPase_c"/>
    <property type="match status" value="1"/>
</dbReference>
<evidence type="ECO:0000256" key="3">
    <source>
        <dbReference type="ARBA" id="ARBA00022553"/>
    </source>
</evidence>
<dbReference type="GO" id="GO:0006355">
    <property type="term" value="P:regulation of DNA-templated transcription"/>
    <property type="evidence" value="ECO:0007669"/>
    <property type="project" value="InterPro"/>
</dbReference>
<dbReference type="PANTHER" id="PTHR43047:SF72">
    <property type="entry name" value="OSMOSENSING HISTIDINE PROTEIN KINASE SLN1"/>
    <property type="match status" value="1"/>
</dbReference>
<dbReference type="Pfam" id="PF00512">
    <property type="entry name" value="HisKA"/>
    <property type="match status" value="1"/>
</dbReference>
<dbReference type="SUPFAM" id="SSF55785">
    <property type="entry name" value="PYP-like sensor domain (PAS domain)"/>
    <property type="match status" value="1"/>
</dbReference>
<evidence type="ECO:0000256" key="1">
    <source>
        <dbReference type="ARBA" id="ARBA00000085"/>
    </source>
</evidence>
<protein>
    <recommendedName>
        <fullName evidence="2">histidine kinase</fullName>
        <ecNumber evidence="2">2.7.13.3</ecNumber>
    </recommendedName>
</protein>
<dbReference type="Pfam" id="PF02518">
    <property type="entry name" value="HATPase_c"/>
    <property type="match status" value="1"/>
</dbReference>
<organism evidence="10 11">
    <name type="scientific">Candidatus Venteria ishoeyi</name>
    <dbReference type="NCBI Taxonomy" id="1899563"/>
    <lineage>
        <taxon>Bacteria</taxon>
        <taxon>Pseudomonadati</taxon>
        <taxon>Pseudomonadota</taxon>
        <taxon>Gammaproteobacteria</taxon>
        <taxon>Thiotrichales</taxon>
        <taxon>Thiotrichaceae</taxon>
        <taxon>Venteria</taxon>
    </lineage>
</organism>
<feature type="coiled-coil region" evidence="7">
    <location>
        <begin position="179"/>
        <end position="206"/>
    </location>
</feature>
<keyword evidence="4 10" id="KW-0808">Transferase</keyword>
<evidence type="ECO:0000256" key="6">
    <source>
        <dbReference type="ARBA" id="ARBA00023012"/>
    </source>
</evidence>
<keyword evidence="6" id="KW-0902">Two-component regulatory system</keyword>
<dbReference type="SMART" id="SM00388">
    <property type="entry name" value="HisKA"/>
    <property type="match status" value="1"/>
</dbReference>
<keyword evidence="11" id="KW-1185">Reference proteome</keyword>
<dbReference type="EC" id="2.7.13.3" evidence="2"/>
<keyword evidence="5" id="KW-0418">Kinase</keyword>
<evidence type="ECO:0000256" key="7">
    <source>
        <dbReference type="SAM" id="Coils"/>
    </source>
</evidence>
<dbReference type="SUPFAM" id="SSF55874">
    <property type="entry name" value="ATPase domain of HSP90 chaperone/DNA topoisomerase II/histidine kinase"/>
    <property type="match status" value="1"/>
</dbReference>
<dbReference type="CDD" id="cd00130">
    <property type="entry name" value="PAS"/>
    <property type="match status" value="1"/>
</dbReference>
<dbReference type="Gene3D" id="1.10.287.130">
    <property type="match status" value="1"/>
</dbReference>
<dbReference type="Pfam" id="PF00989">
    <property type="entry name" value="PAS"/>
    <property type="match status" value="1"/>
</dbReference>
<dbReference type="SUPFAM" id="SSF47384">
    <property type="entry name" value="Homodimeric domain of signal transducing histidine kinase"/>
    <property type="match status" value="1"/>
</dbReference>
<evidence type="ECO:0000313" key="11">
    <source>
        <dbReference type="Proteomes" id="UP000236724"/>
    </source>
</evidence>
<dbReference type="CDD" id="cd16922">
    <property type="entry name" value="HATPase_EvgS-ArcB-TorS-like"/>
    <property type="match status" value="1"/>
</dbReference>
<dbReference type="PRINTS" id="PR00344">
    <property type="entry name" value="BCTRLSENSOR"/>
</dbReference>
<keyword evidence="3" id="KW-0597">Phosphoprotein</keyword>
<dbReference type="FunFam" id="3.30.565.10:FF:000010">
    <property type="entry name" value="Sensor histidine kinase RcsC"/>
    <property type="match status" value="1"/>
</dbReference>
<evidence type="ECO:0000256" key="4">
    <source>
        <dbReference type="ARBA" id="ARBA00022679"/>
    </source>
</evidence>
<dbReference type="PROSITE" id="PS50109">
    <property type="entry name" value="HIS_KIN"/>
    <property type="match status" value="1"/>
</dbReference>
<dbReference type="GO" id="GO:0005886">
    <property type="term" value="C:plasma membrane"/>
    <property type="evidence" value="ECO:0007669"/>
    <property type="project" value="TreeGrafter"/>
</dbReference>
<keyword evidence="7" id="KW-0175">Coiled coil</keyword>
<evidence type="ECO:0000256" key="5">
    <source>
        <dbReference type="ARBA" id="ARBA00022777"/>
    </source>
</evidence>
<accession>A0A1H6FDR0</accession>
<dbReference type="Gene3D" id="3.30.450.20">
    <property type="entry name" value="PAS domain"/>
    <property type="match status" value="1"/>
</dbReference>
<dbReference type="GO" id="GO:0009927">
    <property type="term" value="F:histidine phosphotransfer kinase activity"/>
    <property type="evidence" value="ECO:0007669"/>
    <property type="project" value="TreeGrafter"/>
</dbReference>
<dbReference type="EMBL" id="FMSV02000531">
    <property type="protein sequence ID" value="SEH07459.1"/>
    <property type="molecule type" value="Genomic_DNA"/>
</dbReference>
<feature type="domain" description="PAS" evidence="9">
    <location>
        <begin position="62"/>
        <end position="112"/>
    </location>
</feature>
<dbReference type="InterPro" id="IPR036097">
    <property type="entry name" value="HisK_dim/P_sf"/>
</dbReference>
<dbReference type="InterPro" id="IPR003594">
    <property type="entry name" value="HATPase_dom"/>
</dbReference>
<feature type="domain" description="Histidine kinase" evidence="8">
    <location>
        <begin position="213"/>
        <end position="440"/>
    </location>
</feature>
<dbReference type="NCBIfam" id="TIGR00229">
    <property type="entry name" value="sensory_box"/>
    <property type="match status" value="1"/>
</dbReference>
<evidence type="ECO:0000259" key="8">
    <source>
        <dbReference type="PROSITE" id="PS50109"/>
    </source>
</evidence>
<dbReference type="CDD" id="cd00082">
    <property type="entry name" value="HisKA"/>
    <property type="match status" value="1"/>
</dbReference>
<dbReference type="SMART" id="SM00091">
    <property type="entry name" value="PAS"/>
    <property type="match status" value="1"/>
</dbReference>
<gene>
    <name evidence="10" type="primary">rpfC_11</name>
    <name evidence="10" type="ORF">MBHS_03334</name>
</gene>
<dbReference type="InterPro" id="IPR036890">
    <property type="entry name" value="HATPase_C_sf"/>
</dbReference>
<proteinExistence type="predicted"/>
<dbReference type="InterPro" id="IPR013767">
    <property type="entry name" value="PAS_fold"/>
</dbReference>
<dbReference type="AlphaFoldDB" id="A0A1H6FDR0"/>
<dbReference type="GO" id="GO:0000155">
    <property type="term" value="F:phosphorelay sensor kinase activity"/>
    <property type="evidence" value="ECO:0007669"/>
    <property type="project" value="InterPro"/>
</dbReference>
<name>A0A1H6FDR0_9GAMM</name>
<dbReference type="PANTHER" id="PTHR43047">
    <property type="entry name" value="TWO-COMPONENT HISTIDINE PROTEIN KINASE"/>
    <property type="match status" value="1"/>
</dbReference>
<dbReference type="Proteomes" id="UP000236724">
    <property type="component" value="Unassembled WGS sequence"/>
</dbReference>
<sequence length="442" mass="49451">MTKPIDPSQLINRIRTYLHFIEREYLHTDELLQANNKLRLEVNERKQAQAALALLSRQKQLILDSTEDGIFGMTLEGAVSFLNPAAAKILGYAPQELIGQLQHEKIHYAHPDGSVYLPEDCPICNIVCENRDTESQRIDNEVFWRKDGTPVPVEYIAAPLIENNKTVGGVVSFSDISLRKEAEASMQLTKEAAEQAREAAEQANLSKSQFLANMSHELRTPLNAIIGYSEILTEEFTDQLEDYPDFNDYIDDTNKILESSKHLLTLINDVLDISKIESGKATLHNESISLITLLDNLATTVQPLVVQNHNTFQLKYAKDLGYLFTDLTKLRQILLNLISNACKFTEKGHITLTVVRQTTSQEEWLDFSVTDTGIGIPLKEQEKLFEPFTQADGSATRKYGGTGLGLTLSKHFAEIMGGRITIQSEVNKGSTFTLHLKAASAE</sequence>
<dbReference type="InterPro" id="IPR005467">
    <property type="entry name" value="His_kinase_dom"/>
</dbReference>
<evidence type="ECO:0000256" key="2">
    <source>
        <dbReference type="ARBA" id="ARBA00012438"/>
    </source>
</evidence>
<dbReference type="PROSITE" id="PS50112">
    <property type="entry name" value="PAS"/>
    <property type="match status" value="1"/>
</dbReference>
<dbReference type="RefSeq" id="WP_286019455.1">
    <property type="nucleotide sequence ID" value="NZ_FMSV02000531.1"/>
</dbReference>
<dbReference type="InterPro" id="IPR035965">
    <property type="entry name" value="PAS-like_dom_sf"/>
</dbReference>
<dbReference type="InterPro" id="IPR003661">
    <property type="entry name" value="HisK_dim/P_dom"/>
</dbReference>
<dbReference type="Gene3D" id="3.30.565.10">
    <property type="entry name" value="Histidine kinase-like ATPase, C-terminal domain"/>
    <property type="match status" value="1"/>
</dbReference>
<comment type="catalytic activity">
    <reaction evidence="1">
        <text>ATP + protein L-histidine = ADP + protein N-phospho-L-histidine.</text>
        <dbReference type="EC" id="2.7.13.3"/>
    </reaction>
</comment>